<gene>
    <name evidence="4" type="ORF">K461DRAFT_291537</name>
</gene>
<reference evidence="4" key="1">
    <citation type="journal article" date="2020" name="Stud. Mycol.">
        <title>101 Dothideomycetes genomes: a test case for predicting lifestyles and emergence of pathogens.</title>
        <authorList>
            <person name="Haridas S."/>
            <person name="Albert R."/>
            <person name="Binder M."/>
            <person name="Bloem J."/>
            <person name="Labutti K."/>
            <person name="Salamov A."/>
            <person name="Andreopoulos B."/>
            <person name="Baker S."/>
            <person name="Barry K."/>
            <person name="Bills G."/>
            <person name="Bluhm B."/>
            <person name="Cannon C."/>
            <person name="Castanera R."/>
            <person name="Culley D."/>
            <person name="Daum C."/>
            <person name="Ezra D."/>
            <person name="Gonzalez J."/>
            <person name="Henrissat B."/>
            <person name="Kuo A."/>
            <person name="Liang C."/>
            <person name="Lipzen A."/>
            <person name="Lutzoni F."/>
            <person name="Magnuson J."/>
            <person name="Mondo S."/>
            <person name="Nolan M."/>
            <person name="Ohm R."/>
            <person name="Pangilinan J."/>
            <person name="Park H.-J."/>
            <person name="Ramirez L."/>
            <person name="Alfaro M."/>
            <person name="Sun H."/>
            <person name="Tritt A."/>
            <person name="Yoshinaga Y."/>
            <person name="Zwiers L.-H."/>
            <person name="Turgeon B."/>
            <person name="Goodwin S."/>
            <person name="Spatafora J."/>
            <person name="Crous P."/>
            <person name="Grigoriev I."/>
        </authorList>
    </citation>
    <scope>NUCLEOTIDE SEQUENCE</scope>
    <source>
        <strain evidence="4">CBS 260.36</strain>
    </source>
</reference>
<feature type="compositionally biased region" description="Low complexity" evidence="1">
    <location>
        <begin position="162"/>
        <end position="176"/>
    </location>
</feature>
<name>A0A9P4J4T2_9PEZI</name>
<feature type="compositionally biased region" description="Basic and acidic residues" evidence="1">
    <location>
        <begin position="59"/>
        <end position="71"/>
    </location>
</feature>
<evidence type="ECO:0008006" key="6">
    <source>
        <dbReference type="Google" id="ProtNLM"/>
    </source>
</evidence>
<feature type="compositionally biased region" description="Gly residues" evidence="1">
    <location>
        <begin position="222"/>
        <end position="237"/>
    </location>
</feature>
<feature type="domain" description="SUZ-C" evidence="3">
    <location>
        <begin position="193"/>
        <end position="233"/>
    </location>
</feature>
<evidence type="ECO:0000313" key="4">
    <source>
        <dbReference type="EMBL" id="KAF2154611.1"/>
    </source>
</evidence>
<keyword evidence="5" id="KW-1185">Reference proteome</keyword>
<dbReference type="InterPro" id="IPR024642">
    <property type="entry name" value="SUZ-C"/>
</dbReference>
<feature type="compositionally biased region" description="Low complexity" evidence="1">
    <location>
        <begin position="15"/>
        <end position="25"/>
    </location>
</feature>
<dbReference type="PROSITE" id="PS51938">
    <property type="entry name" value="SUZ_C"/>
    <property type="match status" value="1"/>
</dbReference>
<feature type="compositionally biased region" description="Low complexity" evidence="1">
    <location>
        <begin position="142"/>
        <end position="152"/>
    </location>
</feature>
<evidence type="ECO:0000259" key="2">
    <source>
        <dbReference type="PROSITE" id="PS51673"/>
    </source>
</evidence>
<dbReference type="AlphaFoldDB" id="A0A9P4J4T2"/>
<feature type="compositionally biased region" description="Basic and acidic residues" evidence="1">
    <location>
        <begin position="105"/>
        <end position="139"/>
    </location>
</feature>
<evidence type="ECO:0000259" key="3">
    <source>
        <dbReference type="PROSITE" id="PS51938"/>
    </source>
</evidence>
<accession>A0A9P4J4T2</accession>
<evidence type="ECO:0000256" key="1">
    <source>
        <dbReference type="SAM" id="MobiDB-lite"/>
    </source>
</evidence>
<feature type="compositionally biased region" description="Polar residues" evidence="1">
    <location>
        <begin position="83"/>
        <end position="95"/>
    </location>
</feature>
<feature type="region of interest" description="Disordered" evidence="1">
    <location>
        <begin position="1"/>
        <end position="35"/>
    </location>
</feature>
<dbReference type="OrthoDB" id="5422283at2759"/>
<dbReference type="Proteomes" id="UP000799439">
    <property type="component" value="Unassembled WGS sequence"/>
</dbReference>
<dbReference type="PROSITE" id="PS51673">
    <property type="entry name" value="SUZ"/>
    <property type="match status" value="1"/>
</dbReference>
<dbReference type="EMBL" id="ML996083">
    <property type="protein sequence ID" value="KAF2154611.1"/>
    <property type="molecule type" value="Genomic_DNA"/>
</dbReference>
<dbReference type="InterPro" id="IPR024771">
    <property type="entry name" value="SUZ"/>
</dbReference>
<feature type="region of interest" description="Disordered" evidence="1">
    <location>
        <begin position="59"/>
        <end position="237"/>
    </location>
</feature>
<protein>
    <recommendedName>
        <fullName evidence="6">SUZ domain-containing protein</fullName>
    </recommendedName>
</protein>
<feature type="domain" description="SUZ" evidence="2">
    <location>
        <begin position="49"/>
        <end position="144"/>
    </location>
</feature>
<feature type="compositionally biased region" description="Polar residues" evidence="1">
    <location>
        <begin position="177"/>
        <end position="186"/>
    </location>
</feature>
<organism evidence="4 5">
    <name type="scientific">Myriangium duriaei CBS 260.36</name>
    <dbReference type="NCBI Taxonomy" id="1168546"/>
    <lineage>
        <taxon>Eukaryota</taxon>
        <taxon>Fungi</taxon>
        <taxon>Dikarya</taxon>
        <taxon>Ascomycota</taxon>
        <taxon>Pezizomycotina</taxon>
        <taxon>Dothideomycetes</taxon>
        <taxon>Dothideomycetidae</taxon>
        <taxon>Myriangiales</taxon>
        <taxon>Myriangiaceae</taxon>
        <taxon>Myriangium</taxon>
    </lineage>
</organism>
<sequence length="237" mass="25886">MSKIPSAWDDDWETAANAAPAASPPKVLSRTERKAAHVEANKKLWDAAEAPQRSYFLESRNDVPLKNEFKPQLKVLSRKPSPQVASRPQSGSATGQPDEDDSEEEERRRAAETFAERQQRAAREREEKQRKYAEARERIMGSSTPVSSGSNSRQQSHRGGHAARSGSRQGSSAEQSPARSQTQPTKTLFDPGYSTRPTDGRPSPRSGTPNLEQPVRMPRGPDGSGRGGFAPRGGRGG</sequence>
<evidence type="ECO:0000313" key="5">
    <source>
        <dbReference type="Proteomes" id="UP000799439"/>
    </source>
</evidence>
<comment type="caution">
    <text evidence="4">The sequence shown here is derived from an EMBL/GenBank/DDBJ whole genome shotgun (WGS) entry which is preliminary data.</text>
</comment>
<proteinExistence type="predicted"/>